<dbReference type="GO" id="GO:0006006">
    <property type="term" value="P:glucose metabolic process"/>
    <property type="evidence" value="ECO:0007669"/>
    <property type="project" value="TreeGrafter"/>
</dbReference>
<dbReference type="PANTHER" id="PTHR10091:SF45">
    <property type="entry name" value="ALDOSE 1-EPIMERASE"/>
    <property type="match status" value="1"/>
</dbReference>
<evidence type="ECO:0000313" key="1">
    <source>
        <dbReference type="EMBL" id="GEP55581.1"/>
    </source>
</evidence>
<dbReference type="AlphaFoldDB" id="A0A512NA76"/>
<keyword evidence="2" id="KW-1185">Reference proteome</keyword>
<comment type="caution">
    <text evidence="1">The sequence shown here is derived from an EMBL/GenBank/DDBJ whole genome shotgun (WGS) entry which is preliminary data.</text>
</comment>
<dbReference type="InterPro" id="IPR014718">
    <property type="entry name" value="GH-type_carb-bd"/>
</dbReference>
<proteinExistence type="predicted"/>
<organism evidence="1 2">
    <name type="scientific">Reyranella soli</name>
    <dbReference type="NCBI Taxonomy" id="1230389"/>
    <lineage>
        <taxon>Bacteria</taxon>
        <taxon>Pseudomonadati</taxon>
        <taxon>Pseudomonadota</taxon>
        <taxon>Alphaproteobacteria</taxon>
        <taxon>Hyphomicrobiales</taxon>
        <taxon>Reyranellaceae</taxon>
        <taxon>Reyranella</taxon>
    </lineage>
</organism>
<evidence type="ECO:0000313" key="2">
    <source>
        <dbReference type="Proteomes" id="UP000321058"/>
    </source>
</evidence>
<dbReference type="CDD" id="cd09021">
    <property type="entry name" value="Aldose_epim_Ec_YphB"/>
    <property type="match status" value="1"/>
</dbReference>
<dbReference type="EMBL" id="BKAJ01000040">
    <property type="protein sequence ID" value="GEP55581.1"/>
    <property type="molecule type" value="Genomic_DNA"/>
</dbReference>
<dbReference type="Gene3D" id="2.70.98.10">
    <property type="match status" value="1"/>
</dbReference>
<dbReference type="Pfam" id="PF01263">
    <property type="entry name" value="Aldose_epim"/>
    <property type="match status" value="1"/>
</dbReference>
<dbReference type="Proteomes" id="UP000321058">
    <property type="component" value="Unassembled WGS sequence"/>
</dbReference>
<reference evidence="1 2" key="1">
    <citation type="submission" date="2019-07" db="EMBL/GenBank/DDBJ databases">
        <title>Whole genome shotgun sequence of Reyranella soli NBRC 108950.</title>
        <authorList>
            <person name="Hosoyama A."/>
            <person name="Uohara A."/>
            <person name="Ohji S."/>
            <person name="Ichikawa N."/>
        </authorList>
    </citation>
    <scope>NUCLEOTIDE SEQUENCE [LARGE SCALE GENOMIC DNA]</scope>
    <source>
        <strain evidence="1 2">NBRC 108950</strain>
    </source>
</reference>
<gene>
    <name evidence="1" type="ORF">RSO01_27470</name>
</gene>
<dbReference type="GO" id="GO:0033499">
    <property type="term" value="P:galactose catabolic process via UDP-galactose, Leloir pathway"/>
    <property type="evidence" value="ECO:0007669"/>
    <property type="project" value="TreeGrafter"/>
</dbReference>
<dbReference type="OrthoDB" id="9796517at2"/>
<dbReference type="GO" id="GO:0004034">
    <property type="term" value="F:aldose 1-epimerase activity"/>
    <property type="evidence" value="ECO:0007669"/>
    <property type="project" value="TreeGrafter"/>
</dbReference>
<accession>A0A512NA76</accession>
<dbReference type="PANTHER" id="PTHR10091">
    <property type="entry name" value="ALDOSE-1-EPIMERASE"/>
    <property type="match status" value="1"/>
</dbReference>
<dbReference type="GO" id="GO:0030246">
    <property type="term" value="F:carbohydrate binding"/>
    <property type="evidence" value="ECO:0007669"/>
    <property type="project" value="InterPro"/>
</dbReference>
<dbReference type="InterPro" id="IPR011013">
    <property type="entry name" value="Gal_mutarotase_sf_dom"/>
</dbReference>
<dbReference type="RefSeq" id="WP_147149669.1">
    <property type="nucleotide sequence ID" value="NZ_BKAJ01000040.1"/>
</dbReference>
<protein>
    <submittedName>
        <fullName evidence="1">Aldose 1-epimerase</fullName>
    </submittedName>
</protein>
<sequence>MTSLSLRAGQLAVELAPQAGGSIARFRHGDADLLRPMTADAVASGHGNEAACYPLVPFSNRIANGRLVFDGQEFKLEANWPGVRHPMHGEGWARAWDVARHDGNAAELVHEHDGKKGWPFRYRAQLSFRLDERALTVTMAIENRESRTAPAGMGLHPFFTRDDDCELEFRAAAVWLGDEEVLPTKRVAVPTDWDYSRPRKIGSGLDNCFEDWNGRAVVTWPGRGLRLELHASPPFHHAVVYTPASRPYFCVEPVSHVNGKVAESRLAAGATLAGEVAFRVSTL</sequence>
<dbReference type="InterPro" id="IPR008183">
    <property type="entry name" value="Aldose_1/G6P_1-epimerase"/>
</dbReference>
<dbReference type="SUPFAM" id="SSF74650">
    <property type="entry name" value="Galactose mutarotase-like"/>
    <property type="match status" value="1"/>
</dbReference>
<name>A0A512NA76_9HYPH</name>